<feature type="compositionally biased region" description="Basic residues" evidence="1">
    <location>
        <begin position="41"/>
        <end position="50"/>
    </location>
</feature>
<sequence length="140" mass="16147">MVDSTSNAGLHTSKDVLKDCISSMSSGMIATAEPKATPNKRQPKSTKKKFTVTSDRKRLSSGGLAELPIIQTRRRGACRKKRARGRMNRERQLREYNERLISQHGQDEIKIQLLKRQNKSRWFWDEEFLASKLNSRAWSI</sequence>
<comment type="caution">
    <text evidence="2">The sequence shown here is derived from an EMBL/GenBank/DDBJ whole genome shotgun (WGS) entry which is preliminary data.</text>
</comment>
<feature type="region of interest" description="Disordered" evidence="1">
    <location>
        <begin position="29"/>
        <end position="57"/>
    </location>
</feature>
<evidence type="ECO:0008006" key="4">
    <source>
        <dbReference type="Google" id="ProtNLM"/>
    </source>
</evidence>
<reference evidence="3" key="1">
    <citation type="journal article" date="2017" name="Nat. Microbiol.">
        <title>Global analysis of biosynthetic gene clusters reveals vast potential of secondary metabolite production in Penicillium species.</title>
        <authorList>
            <person name="Nielsen J.C."/>
            <person name="Grijseels S."/>
            <person name="Prigent S."/>
            <person name="Ji B."/>
            <person name="Dainat J."/>
            <person name="Nielsen K.F."/>
            <person name="Frisvad J.C."/>
            <person name="Workman M."/>
            <person name="Nielsen J."/>
        </authorList>
    </citation>
    <scope>NUCLEOTIDE SEQUENCE [LARGE SCALE GENOMIC DNA]</scope>
    <source>
        <strain evidence="3">IBT 13039</strain>
    </source>
</reference>
<dbReference type="Proteomes" id="UP000191691">
    <property type="component" value="Unassembled WGS sequence"/>
</dbReference>
<gene>
    <name evidence="2" type="ORF">PENNAL_c0114G07756</name>
</gene>
<proteinExistence type="predicted"/>
<dbReference type="EMBL" id="MOOB01000114">
    <property type="protein sequence ID" value="OQE70560.1"/>
    <property type="molecule type" value="Genomic_DNA"/>
</dbReference>
<evidence type="ECO:0000313" key="3">
    <source>
        <dbReference type="Proteomes" id="UP000191691"/>
    </source>
</evidence>
<evidence type="ECO:0000256" key="1">
    <source>
        <dbReference type="SAM" id="MobiDB-lite"/>
    </source>
</evidence>
<keyword evidence="3" id="KW-1185">Reference proteome</keyword>
<organism evidence="2 3">
    <name type="scientific">Penicillium nalgiovense</name>
    <dbReference type="NCBI Taxonomy" id="60175"/>
    <lineage>
        <taxon>Eukaryota</taxon>
        <taxon>Fungi</taxon>
        <taxon>Dikarya</taxon>
        <taxon>Ascomycota</taxon>
        <taxon>Pezizomycotina</taxon>
        <taxon>Eurotiomycetes</taxon>
        <taxon>Eurotiomycetidae</taxon>
        <taxon>Eurotiales</taxon>
        <taxon>Aspergillaceae</taxon>
        <taxon>Penicillium</taxon>
    </lineage>
</organism>
<protein>
    <recommendedName>
        <fullName evidence="4">BZIP domain-containing protein</fullName>
    </recommendedName>
</protein>
<dbReference type="AlphaFoldDB" id="A0A1V6X5X3"/>
<accession>A0A1V6X5X3</accession>
<name>A0A1V6X5X3_PENNA</name>
<evidence type="ECO:0000313" key="2">
    <source>
        <dbReference type="EMBL" id="OQE70560.1"/>
    </source>
</evidence>